<feature type="domain" description="Glycosyltransferase 2-like" evidence="5">
    <location>
        <begin position="3"/>
        <end position="104"/>
    </location>
</feature>
<sequence>MISFLMSVKNEARYIKDALDSIVCIASSPIEVIVVDDGSNDGTPEVVESLGYSSVKLFRTAGIGKAAAFSLAFEKAAGDYFILIAGDDCIVPDVVEARVSPLRQVAVSEPALSLCKLQSFSESKKYDGMILPKNKSLGLESGGCMAFNKAFGRLAFPIPAMLANEDSWLVLHARFSRVAKFQVPLIGLFYRIHSENSYRRGASFDVVNSQMWARQKAAFYFIEEHGESLSGEQRRKLLFEFSVHVLRYLGASSLILLVPCVPFMSKIKALFHSKASLYFFREKFYKFFSGR</sequence>
<evidence type="ECO:0000256" key="1">
    <source>
        <dbReference type="ARBA" id="ARBA00006739"/>
    </source>
</evidence>
<comment type="caution">
    <text evidence="6">The sequence shown here is derived from an EMBL/GenBank/DDBJ whole genome shotgun (WGS) entry which is preliminary data.</text>
</comment>
<dbReference type="RefSeq" id="WP_213638293.1">
    <property type="nucleotide sequence ID" value="NZ_JADPMV010000001.1"/>
</dbReference>
<evidence type="ECO:0000256" key="3">
    <source>
        <dbReference type="ARBA" id="ARBA00022676"/>
    </source>
</evidence>
<protein>
    <submittedName>
        <fullName evidence="6">Glycosyltransferase</fullName>
    </submittedName>
</protein>
<dbReference type="SUPFAM" id="SSF53448">
    <property type="entry name" value="Nucleotide-diphospho-sugar transferases"/>
    <property type="match status" value="1"/>
</dbReference>
<reference evidence="6 7" key="1">
    <citation type="journal article" date="2021" name="Syst. Appl. Microbiol.">
        <title>Pseudomonas lalucatii sp. nov. isolated from Vallgornera, a karstic cave in Mallorca, Western Mediterranean.</title>
        <authorList>
            <person name="Busquets A."/>
            <person name="Mulet M."/>
            <person name="Gomila M."/>
            <person name="Garcia-Valdes E."/>
        </authorList>
    </citation>
    <scope>NUCLEOTIDE SEQUENCE [LARGE SCALE GENOMIC DNA]</scope>
    <source>
        <strain evidence="6 7">R1b54</strain>
    </source>
</reference>
<dbReference type="EMBL" id="JADPMV010000001">
    <property type="protein sequence ID" value="MBS7660935.1"/>
    <property type="molecule type" value="Genomic_DNA"/>
</dbReference>
<proteinExistence type="inferred from homology"/>
<keyword evidence="2" id="KW-0997">Cell inner membrane</keyword>
<comment type="similarity">
    <text evidence="1">Belongs to the glycosyltransferase 2 family.</text>
</comment>
<evidence type="ECO:0000313" key="6">
    <source>
        <dbReference type="EMBL" id="MBS7660935.1"/>
    </source>
</evidence>
<dbReference type="Proteomes" id="UP001196601">
    <property type="component" value="Unassembled WGS sequence"/>
</dbReference>
<name>A0ABS5PWQ9_9PSED</name>
<evidence type="ECO:0000313" key="7">
    <source>
        <dbReference type="Proteomes" id="UP001196601"/>
    </source>
</evidence>
<organism evidence="6 7">
    <name type="scientific">Pseudomonas lalucatii</name>
    <dbReference type="NCBI Taxonomy" id="1424203"/>
    <lineage>
        <taxon>Bacteria</taxon>
        <taxon>Pseudomonadati</taxon>
        <taxon>Pseudomonadota</taxon>
        <taxon>Gammaproteobacteria</taxon>
        <taxon>Pseudomonadales</taxon>
        <taxon>Pseudomonadaceae</taxon>
        <taxon>Pseudomonas</taxon>
    </lineage>
</organism>
<evidence type="ECO:0000256" key="4">
    <source>
        <dbReference type="ARBA" id="ARBA00022679"/>
    </source>
</evidence>
<gene>
    <name evidence="6" type="ORF">I0D00_03080</name>
</gene>
<accession>A0ABS5PWQ9</accession>
<evidence type="ECO:0000256" key="2">
    <source>
        <dbReference type="ARBA" id="ARBA00022519"/>
    </source>
</evidence>
<dbReference type="InterPro" id="IPR029044">
    <property type="entry name" value="Nucleotide-diphossugar_trans"/>
</dbReference>
<dbReference type="PANTHER" id="PTHR43630:SF1">
    <property type="entry name" value="POLY-BETA-1,6-N-ACETYL-D-GLUCOSAMINE SYNTHASE"/>
    <property type="match status" value="1"/>
</dbReference>
<keyword evidence="4" id="KW-0808">Transferase</keyword>
<dbReference type="Gene3D" id="3.90.550.10">
    <property type="entry name" value="Spore Coat Polysaccharide Biosynthesis Protein SpsA, Chain A"/>
    <property type="match status" value="1"/>
</dbReference>
<keyword evidence="3" id="KW-0328">Glycosyltransferase</keyword>
<keyword evidence="2" id="KW-1003">Cell membrane</keyword>
<dbReference type="Pfam" id="PF00535">
    <property type="entry name" value="Glycos_transf_2"/>
    <property type="match status" value="1"/>
</dbReference>
<evidence type="ECO:0000259" key="5">
    <source>
        <dbReference type="Pfam" id="PF00535"/>
    </source>
</evidence>
<dbReference type="InterPro" id="IPR001173">
    <property type="entry name" value="Glyco_trans_2-like"/>
</dbReference>
<keyword evidence="7" id="KW-1185">Reference proteome</keyword>
<keyword evidence="2" id="KW-0472">Membrane</keyword>
<dbReference type="PANTHER" id="PTHR43630">
    <property type="entry name" value="POLY-BETA-1,6-N-ACETYL-D-GLUCOSAMINE SYNTHASE"/>
    <property type="match status" value="1"/>
</dbReference>